<feature type="transmembrane region" description="Helical" evidence="1">
    <location>
        <begin position="52"/>
        <end position="72"/>
    </location>
</feature>
<sequence>MLSLVQLFSATRISANMFLLHADTPYFDGIRQCPKSPLFFGIYTSVEVFRRLLLTNLFFSAVLYIFYFYLFLAKVIDQMIDLQISESRPPSCHRLHFFHFLTFKNSYPQVRSYIDFLTLSWEGSRATWKVLPQLVTFQVLVAAVGSYFTLWGRNR</sequence>
<accession>A0A914R154</accession>
<keyword evidence="1" id="KW-0812">Transmembrane</keyword>
<evidence type="ECO:0000256" key="1">
    <source>
        <dbReference type="SAM" id="Phobius"/>
    </source>
</evidence>
<keyword evidence="2" id="KW-1185">Reference proteome</keyword>
<proteinExistence type="predicted"/>
<dbReference type="Proteomes" id="UP000887564">
    <property type="component" value="Unplaced"/>
</dbReference>
<keyword evidence="1" id="KW-1133">Transmembrane helix</keyword>
<dbReference type="InterPro" id="IPR057591">
    <property type="entry name" value="TMEM126-like"/>
</dbReference>
<keyword evidence="1" id="KW-0472">Membrane</keyword>
<name>A0A914R154_PAREQ</name>
<organism evidence="2 3">
    <name type="scientific">Parascaris equorum</name>
    <name type="common">Equine roundworm</name>
    <dbReference type="NCBI Taxonomy" id="6256"/>
    <lineage>
        <taxon>Eukaryota</taxon>
        <taxon>Metazoa</taxon>
        <taxon>Ecdysozoa</taxon>
        <taxon>Nematoda</taxon>
        <taxon>Chromadorea</taxon>
        <taxon>Rhabditida</taxon>
        <taxon>Spirurina</taxon>
        <taxon>Ascaridomorpha</taxon>
        <taxon>Ascaridoidea</taxon>
        <taxon>Ascarididae</taxon>
        <taxon>Parascaris</taxon>
    </lineage>
</organism>
<protein>
    <submittedName>
        <fullName evidence="3">Uncharacterized protein</fullName>
    </submittedName>
</protein>
<dbReference type="AlphaFoldDB" id="A0A914R154"/>
<feature type="transmembrane region" description="Helical" evidence="1">
    <location>
        <begin position="130"/>
        <end position="150"/>
    </location>
</feature>
<evidence type="ECO:0000313" key="2">
    <source>
        <dbReference type="Proteomes" id="UP000887564"/>
    </source>
</evidence>
<reference evidence="3" key="1">
    <citation type="submission" date="2022-11" db="UniProtKB">
        <authorList>
            <consortium name="WormBaseParasite"/>
        </authorList>
    </citation>
    <scope>IDENTIFICATION</scope>
</reference>
<dbReference type="WBParaSite" id="PEQ_0000033501-mRNA-1">
    <property type="protein sequence ID" value="PEQ_0000033501-mRNA-1"/>
    <property type="gene ID" value="PEQ_0000033501"/>
</dbReference>
<dbReference type="Pfam" id="PF23408">
    <property type="entry name" value="TMEM126_like"/>
    <property type="match status" value="2"/>
</dbReference>
<evidence type="ECO:0000313" key="3">
    <source>
        <dbReference type="WBParaSite" id="PEQ_0000033501-mRNA-1"/>
    </source>
</evidence>